<evidence type="ECO:0000313" key="2">
    <source>
        <dbReference type="EMBL" id="RKP01871.1"/>
    </source>
</evidence>
<organism evidence="2 3">
    <name type="scientific">Caulochytrium protostelioides</name>
    <dbReference type="NCBI Taxonomy" id="1555241"/>
    <lineage>
        <taxon>Eukaryota</taxon>
        <taxon>Fungi</taxon>
        <taxon>Fungi incertae sedis</taxon>
        <taxon>Chytridiomycota</taxon>
        <taxon>Chytridiomycota incertae sedis</taxon>
        <taxon>Chytridiomycetes</taxon>
        <taxon>Caulochytriales</taxon>
        <taxon>Caulochytriaceae</taxon>
        <taxon>Caulochytrium</taxon>
    </lineage>
</organism>
<dbReference type="InterPro" id="IPR052298">
    <property type="entry name" value="ZMYND10"/>
</dbReference>
<dbReference type="AlphaFoldDB" id="A0A4P9XA08"/>
<evidence type="ECO:0000313" key="3">
    <source>
        <dbReference type="Proteomes" id="UP000274922"/>
    </source>
</evidence>
<dbReference type="OrthoDB" id="432970at2759"/>
<dbReference type="GO" id="GO:0005737">
    <property type="term" value="C:cytoplasm"/>
    <property type="evidence" value="ECO:0007669"/>
    <property type="project" value="TreeGrafter"/>
</dbReference>
<dbReference type="EMBL" id="ML014158">
    <property type="protein sequence ID" value="RKP01871.1"/>
    <property type="molecule type" value="Genomic_DNA"/>
</dbReference>
<accession>A0A4P9XA08</accession>
<sequence length="417" mass="46871">MEPSQHALTREETERCVDEIQPVPLDQYGSDLWFQQHILAERLNNRAHYSVQHQVEEFVGDLLAERGKLAVLAANLIRIGAWKAHVWPKLDPAVLQQAHIKAYFLLFHEATLMNLLEIVLFHQPHVLALGPVLPDLIDYCATRVAWLNTAEATAARAPQEVPPAASPAQLAAPSDPAADLQAHRTQLQFTIAMTSISVLRYITECGEALPLGAQQRLFGHHDVPAAAIYLIHNAPWIRRRVSTDAKAASPAPGRREATLERFNEGRWEALAHDDVPRLGKTEAQVWLLLYNLLLEPAFQTRYPFTAFRVRHVMSLSDVFTATLRDQLPVIERLERYVAQVAILHATRSEQAGAGEEAAENAARAMAQVVELSDLAVQIDSADWNAHRGRRRRHARTERRRRRQQQRSIPAGAARPLV</sequence>
<gene>
    <name evidence="2" type="ORF">CXG81DRAFT_18372</name>
</gene>
<dbReference type="PANTHER" id="PTHR13244:SF7">
    <property type="entry name" value="ZINC FINGER MYND DOMAIN-CONTAINING PROTEIN 10"/>
    <property type="match status" value="1"/>
</dbReference>
<protein>
    <submittedName>
        <fullName evidence="2">Uncharacterized protein</fullName>
    </submittedName>
</protein>
<feature type="compositionally biased region" description="Low complexity" evidence="1">
    <location>
        <begin position="166"/>
        <end position="177"/>
    </location>
</feature>
<proteinExistence type="predicted"/>
<name>A0A4P9XA08_9FUNG</name>
<keyword evidence="3" id="KW-1185">Reference proteome</keyword>
<feature type="region of interest" description="Disordered" evidence="1">
    <location>
        <begin position="385"/>
        <end position="417"/>
    </location>
</feature>
<reference evidence="3" key="1">
    <citation type="journal article" date="2018" name="Nat. Microbiol.">
        <title>Leveraging single-cell genomics to expand the fungal tree of life.</title>
        <authorList>
            <person name="Ahrendt S.R."/>
            <person name="Quandt C.A."/>
            <person name="Ciobanu D."/>
            <person name="Clum A."/>
            <person name="Salamov A."/>
            <person name="Andreopoulos B."/>
            <person name="Cheng J.F."/>
            <person name="Woyke T."/>
            <person name="Pelin A."/>
            <person name="Henrissat B."/>
            <person name="Reynolds N.K."/>
            <person name="Benny G.L."/>
            <person name="Smith M.E."/>
            <person name="James T.Y."/>
            <person name="Grigoriev I.V."/>
        </authorList>
    </citation>
    <scope>NUCLEOTIDE SEQUENCE [LARGE SCALE GENOMIC DNA]</scope>
    <source>
        <strain evidence="3">ATCC 52028</strain>
    </source>
</reference>
<dbReference type="PANTHER" id="PTHR13244">
    <property type="entry name" value="ZINC FINGER MYND DOMAIN CONTAINING PROTEIN 10"/>
    <property type="match status" value="1"/>
</dbReference>
<evidence type="ECO:0000256" key="1">
    <source>
        <dbReference type="SAM" id="MobiDB-lite"/>
    </source>
</evidence>
<feature type="region of interest" description="Disordered" evidence="1">
    <location>
        <begin position="157"/>
        <end position="177"/>
    </location>
</feature>
<dbReference type="STRING" id="1555241.A0A4P9XA08"/>
<dbReference type="Proteomes" id="UP000274922">
    <property type="component" value="Unassembled WGS sequence"/>
</dbReference>
<feature type="compositionally biased region" description="Basic residues" evidence="1">
    <location>
        <begin position="386"/>
        <end position="404"/>
    </location>
</feature>